<dbReference type="Proteomes" id="UP000830768">
    <property type="component" value="Chromosome 6"/>
</dbReference>
<sequence length="261" mass="29527">MLSDVFTASVPHKDTIRIFRNAMGMLCRGENKQWKPEQIFPEKKERRDEVIAPMFVSEKFLVPGEQTDMQSLTSNGHFIHHHPPPGLGLGWGDWDLYTEWQAHGRSVDKTWVPRGDWKPKVEGEFVFVADSYDPSAEIIVDRVIVRPDNRNAQRNIEGAWGQIASEGELRDGLEKTRQPEEVVEGKEVKEVGVEVSQASLIKVRAKEEEIEVEAIEEEEVGVEDEETFSNLPHGRCTTTTTLPAYVFASDTGNYLTACLFA</sequence>
<proteinExistence type="predicted"/>
<gene>
    <name evidence="1" type="ORF">LCI18_007206</name>
</gene>
<evidence type="ECO:0000313" key="2">
    <source>
        <dbReference type="Proteomes" id="UP000830768"/>
    </source>
</evidence>
<name>A0ACD3Z529_FUSSC</name>
<dbReference type="EMBL" id="CP090035">
    <property type="protein sequence ID" value="UPK96271.1"/>
    <property type="molecule type" value="Genomic_DNA"/>
</dbReference>
<organism evidence="1 2">
    <name type="scientific">Fusarium solani subsp. cucurbitae</name>
    <name type="common">Neocosmosporum cucurbitae</name>
    <dbReference type="NCBI Taxonomy" id="2747967"/>
    <lineage>
        <taxon>Eukaryota</taxon>
        <taxon>Fungi</taxon>
        <taxon>Dikarya</taxon>
        <taxon>Ascomycota</taxon>
        <taxon>Pezizomycotina</taxon>
        <taxon>Sordariomycetes</taxon>
        <taxon>Hypocreomycetidae</taxon>
        <taxon>Hypocreales</taxon>
        <taxon>Nectriaceae</taxon>
        <taxon>Fusarium</taxon>
        <taxon>Fusarium solani species complex</taxon>
    </lineage>
</organism>
<accession>A0ACD3Z529</accession>
<protein>
    <submittedName>
        <fullName evidence="1">Uncharacterized protein</fullName>
    </submittedName>
</protein>
<keyword evidence="2" id="KW-1185">Reference proteome</keyword>
<evidence type="ECO:0000313" key="1">
    <source>
        <dbReference type="EMBL" id="UPK96271.1"/>
    </source>
</evidence>
<reference evidence="1" key="1">
    <citation type="submission" date="2021-11" db="EMBL/GenBank/DDBJ databases">
        <title>Fusarium solani-melongenae Genome sequencing and assembly.</title>
        <authorList>
            <person name="Xie S."/>
            <person name="Huang L."/>
            <person name="Zhang X."/>
        </authorList>
    </citation>
    <scope>NUCLEOTIDE SEQUENCE</scope>
    <source>
        <strain evidence="1">CRI 24-3</strain>
    </source>
</reference>